<sequence length="193" mass="21423">MQEIVAPEGAAYTGVRKLFGWLEAATFKVALDGGRTVHMQAQLPQEGDYYVVVMVDAARFVELWRQPLSSHREVALNTPETWPGDYKYSYAVDGFSHGAENPVPLAQVSCRRSSSDIVEYESRFHFFKREVIVVRAGDPCLSFVNGVTRTIYLLSNGAKSFPVLCERRAADLLVEFAGCENSQPIVLSTLKAA</sequence>
<reference evidence="1" key="1">
    <citation type="submission" date="2024-11" db="EMBL/GenBank/DDBJ databases">
        <title>Description of Massilia orientalis sp. nov., isolated from rhizosphere soil of Ageratina adenophora.</title>
        <authorList>
            <person name="Wang Y."/>
        </authorList>
    </citation>
    <scope>NUCLEOTIDE SEQUENCE</scope>
    <source>
        <strain evidence="1">YIM B02787</strain>
    </source>
</reference>
<dbReference type="Proteomes" id="UP001168096">
    <property type="component" value="Unassembled WGS sequence"/>
</dbReference>
<name>A0ACC7ME52_9BURK</name>
<comment type="caution">
    <text evidence="1">The sequence shown here is derived from an EMBL/GenBank/DDBJ whole genome shotgun (WGS) entry which is preliminary data.</text>
</comment>
<gene>
    <name evidence="1" type="ORF">QPK29_020870</name>
</gene>
<dbReference type="EMBL" id="JASNRB020000013">
    <property type="protein sequence ID" value="MFJ1470172.1"/>
    <property type="molecule type" value="Genomic_DNA"/>
</dbReference>
<organism evidence="1 2">
    <name type="scientific">Massilia orientalis</name>
    <dbReference type="NCBI Taxonomy" id="3050128"/>
    <lineage>
        <taxon>Bacteria</taxon>
        <taxon>Pseudomonadati</taxon>
        <taxon>Pseudomonadota</taxon>
        <taxon>Betaproteobacteria</taxon>
        <taxon>Burkholderiales</taxon>
        <taxon>Oxalobacteraceae</taxon>
        <taxon>Telluria group</taxon>
        <taxon>Massilia</taxon>
    </lineage>
</organism>
<evidence type="ECO:0000313" key="1">
    <source>
        <dbReference type="EMBL" id="MFJ1470172.1"/>
    </source>
</evidence>
<accession>A0ACC7ME52</accession>
<evidence type="ECO:0000313" key="2">
    <source>
        <dbReference type="Proteomes" id="UP001168096"/>
    </source>
</evidence>
<protein>
    <submittedName>
        <fullName evidence="1">Plasmid fertility inhibition factor family protein</fullName>
    </submittedName>
</protein>
<proteinExistence type="predicted"/>
<keyword evidence="2" id="KW-1185">Reference proteome</keyword>